<evidence type="ECO:0000256" key="6">
    <source>
        <dbReference type="ARBA" id="ARBA00029466"/>
    </source>
</evidence>
<dbReference type="GO" id="GO:0004519">
    <property type="term" value="F:endonuclease activity"/>
    <property type="evidence" value="ECO:0007669"/>
    <property type="project" value="UniProtKB-KW"/>
</dbReference>
<evidence type="ECO:0000256" key="2">
    <source>
        <dbReference type="ARBA" id="ARBA00022759"/>
    </source>
</evidence>
<protein>
    <submittedName>
        <fullName evidence="8">DNA mismatch endonuclease Vsr</fullName>
    </submittedName>
</protein>
<feature type="region of interest" description="Disordered" evidence="7">
    <location>
        <begin position="149"/>
        <end position="169"/>
    </location>
</feature>
<accession>A0A9D9IMY3</accession>
<dbReference type="Proteomes" id="UP000823598">
    <property type="component" value="Unassembled WGS sequence"/>
</dbReference>
<proteinExistence type="inferred from homology"/>
<evidence type="ECO:0000256" key="7">
    <source>
        <dbReference type="SAM" id="MobiDB-lite"/>
    </source>
</evidence>
<dbReference type="SUPFAM" id="SSF52980">
    <property type="entry name" value="Restriction endonuclease-like"/>
    <property type="match status" value="1"/>
</dbReference>
<evidence type="ECO:0000313" key="9">
    <source>
        <dbReference type="Proteomes" id="UP000823598"/>
    </source>
</evidence>
<evidence type="ECO:0000256" key="1">
    <source>
        <dbReference type="ARBA" id="ARBA00022722"/>
    </source>
</evidence>
<keyword evidence="2 8" id="KW-0255">Endonuclease</keyword>
<evidence type="ECO:0000313" key="8">
    <source>
        <dbReference type="EMBL" id="MBO8475874.1"/>
    </source>
</evidence>
<dbReference type="EMBL" id="JADIMC010000033">
    <property type="protein sequence ID" value="MBO8475874.1"/>
    <property type="molecule type" value="Genomic_DNA"/>
</dbReference>
<keyword evidence="1" id="KW-0540">Nuclease</keyword>
<name>A0A9D9IMY3_9BACT</name>
<evidence type="ECO:0000256" key="5">
    <source>
        <dbReference type="ARBA" id="ARBA00023204"/>
    </source>
</evidence>
<reference evidence="8" key="2">
    <citation type="journal article" date="2021" name="PeerJ">
        <title>Extensive microbial diversity within the chicken gut microbiome revealed by metagenomics and culture.</title>
        <authorList>
            <person name="Gilroy R."/>
            <person name="Ravi A."/>
            <person name="Getino M."/>
            <person name="Pursley I."/>
            <person name="Horton D.L."/>
            <person name="Alikhan N.F."/>
            <person name="Baker D."/>
            <person name="Gharbi K."/>
            <person name="Hall N."/>
            <person name="Watson M."/>
            <person name="Adriaenssens E.M."/>
            <person name="Foster-Nyarko E."/>
            <person name="Jarju S."/>
            <person name="Secka A."/>
            <person name="Antonio M."/>
            <person name="Oren A."/>
            <person name="Chaudhuri R.R."/>
            <person name="La Ragione R."/>
            <person name="Hildebrand F."/>
            <person name="Pallen M.J."/>
        </authorList>
    </citation>
    <scope>NUCLEOTIDE SEQUENCE</scope>
    <source>
        <strain evidence="8">6919</strain>
    </source>
</reference>
<comment type="caution">
    <text evidence="8">The sequence shown here is derived from an EMBL/GenBank/DDBJ whole genome shotgun (WGS) entry which is preliminary data.</text>
</comment>
<dbReference type="InterPro" id="IPR011335">
    <property type="entry name" value="Restrct_endonuc-II-like"/>
</dbReference>
<dbReference type="InterPro" id="IPR004603">
    <property type="entry name" value="DNA_mismatch_endonuc_vsr"/>
</dbReference>
<dbReference type="GO" id="GO:0006298">
    <property type="term" value="P:mismatch repair"/>
    <property type="evidence" value="ECO:0007669"/>
    <property type="project" value="InterPro"/>
</dbReference>
<dbReference type="GO" id="GO:0016787">
    <property type="term" value="F:hydrolase activity"/>
    <property type="evidence" value="ECO:0007669"/>
    <property type="project" value="UniProtKB-KW"/>
</dbReference>
<reference evidence="8" key="1">
    <citation type="submission" date="2020-10" db="EMBL/GenBank/DDBJ databases">
        <authorList>
            <person name="Gilroy R."/>
        </authorList>
    </citation>
    <scope>NUCLEOTIDE SEQUENCE</scope>
    <source>
        <strain evidence="8">6919</strain>
    </source>
</reference>
<evidence type="ECO:0000256" key="3">
    <source>
        <dbReference type="ARBA" id="ARBA00022763"/>
    </source>
</evidence>
<sequence length="169" mass="20513">MGDVMTPEQRHKCMSRIRSKNTKPEILVRKFLFSRGFRYRKNVRRLPGTPDIVLRKYRTVIFVNGCFWHGHEGCRYSRLPKSNHEFWEKKIERNKTRDLRDRMALRRMGWHVIQVWECQLRPKEREMTLKSIEQALYEIYLLDRSPRKSYEYPSESATSIAAEPETEYK</sequence>
<gene>
    <name evidence="8" type="primary">vsr</name>
    <name evidence="8" type="ORF">IAB88_02655</name>
</gene>
<dbReference type="Gene3D" id="3.40.960.10">
    <property type="entry name" value="VSR Endonuclease"/>
    <property type="match status" value="1"/>
</dbReference>
<dbReference type="CDD" id="cd00221">
    <property type="entry name" value="Vsr"/>
    <property type="match status" value="1"/>
</dbReference>
<dbReference type="Pfam" id="PF03852">
    <property type="entry name" value="Vsr"/>
    <property type="match status" value="1"/>
</dbReference>
<evidence type="ECO:0000256" key="4">
    <source>
        <dbReference type="ARBA" id="ARBA00022801"/>
    </source>
</evidence>
<keyword evidence="3" id="KW-0227">DNA damage</keyword>
<keyword evidence="5" id="KW-0234">DNA repair</keyword>
<dbReference type="NCBIfam" id="TIGR00632">
    <property type="entry name" value="vsr"/>
    <property type="match status" value="1"/>
</dbReference>
<keyword evidence="4" id="KW-0378">Hydrolase</keyword>
<organism evidence="8 9">
    <name type="scientific">Candidatus Limisoma faecipullorum</name>
    <dbReference type="NCBI Taxonomy" id="2840854"/>
    <lineage>
        <taxon>Bacteria</taxon>
        <taxon>Pseudomonadati</taxon>
        <taxon>Bacteroidota</taxon>
        <taxon>Bacteroidia</taxon>
        <taxon>Bacteroidales</taxon>
        <taxon>Candidatus Limisoma</taxon>
    </lineage>
</organism>
<dbReference type="AlphaFoldDB" id="A0A9D9IMY3"/>
<comment type="similarity">
    <text evidence="6">Belongs to the Vsr family.</text>
</comment>